<dbReference type="CDD" id="cd04196">
    <property type="entry name" value="GT_2_like_d"/>
    <property type="match status" value="1"/>
</dbReference>
<keyword evidence="3" id="KW-1185">Reference proteome</keyword>
<dbReference type="RefSeq" id="WP_006953217.1">
    <property type="nucleotide sequence ID" value="NZ_JH594523.1"/>
</dbReference>
<dbReference type="eggNOG" id="COG1215">
    <property type="taxonomic scope" value="Bacteria"/>
</dbReference>
<evidence type="ECO:0000313" key="2">
    <source>
        <dbReference type="EMBL" id="EHO67971.1"/>
    </source>
</evidence>
<feature type="domain" description="Glycosyltransferase 2-like" evidence="1">
    <location>
        <begin position="3"/>
        <end position="160"/>
    </location>
</feature>
<dbReference type="EMBL" id="AGWK01000044">
    <property type="protein sequence ID" value="EHO67971.1"/>
    <property type="molecule type" value="Genomic_DNA"/>
</dbReference>
<dbReference type="InterPro" id="IPR001173">
    <property type="entry name" value="Glyco_trans_2-like"/>
</dbReference>
<dbReference type="Pfam" id="PF00535">
    <property type="entry name" value="Glycos_transf_2"/>
    <property type="match status" value="1"/>
</dbReference>
<dbReference type="SUPFAM" id="SSF53448">
    <property type="entry name" value="Nucleotide-diphospho-sugar transferases"/>
    <property type="match status" value="1"/>
</dbReference>
<dbReference type="PANTHER" id="PTHR22916">
    <property type="entry name" value="GLYCOSYLTRANSFERASE"/>
    <property type="match status" value="1"/>
</dbReference>
<organism evidence="2 3">
    <name type="scientific">Prevotella micans F0438</name>
    <dbReference type="NCBI Taxonomy" id="883158"/>
    <lineage>
        <taxon>Bacteria</taxon>
        <taxon>Pseudomonadati</taxon>
        <taxon>Bacteroidota</taxon>
        <taxon>Bacteroidia</taxon>
        <taxon>Bacteroidales</taxon>
        <taxon>Prevotellaceae</taxon>
        <taxon>Prevotella</taxon>
    </lineage>
</organism>
<comment type="caution">
    <text evidence="2">The sequence shown here is derived from an EMBL/GenBank/DDBJ whole genome shotgun (WGS) entry which is preliminary data.</text>
</comment>
<gene>
    <name evidence="2" type="ORF">HMPREF9140_01688</name>
</gene>
<dbReference type="STRING" id="883158.HMPREF9140_01688"/>
<reference evidence="2 3" key="1">
    <citation type="submission" date="2011-12" db="EMBL/GenBank/DDBJ databases">
        <title>The Genome Sequence of Prevotella micans F0438.</title>
        <authorList>
            <consortium name="The Broad Institute Genome Sequencing Platform"/>
            <person name="Earl A."/>
            <person name="Ward D."/>
            <person name="Feldgarden M."/>
            <person name="Gevers D."/>
            <person name="Izard J."/>
            <person name="Baranova O.V."/>
            <person name="Blanton J.M."/>
            <person name="Wade W.G."/>
            <person name="Dewhirst F.E."/>
            <person name="Young S.K."/>
            <person name="Zeng Q."/>
            <person name="Gargeya S."/>
            <person name="Fitzgerald M."/>
            <person name="Haas B."/>
            <person name="Abouelleil A."/>
            <person name="Alvarado L."/>
            <person name="Arachchi H.M."/>
            <person name="Berlin A."/>
            <person name="Chapman S.B."/>
            <person name="Gearin G."/>
            <person name="Goldberg J."/>
            <person name="Griggs A."/>
            <person name="Gujja S."/>
            <person name="Hansen M."/>
            <person name="Heiman D."/>
            <person name="Howarth C."/>
            <person name="Larimer J."/>
            <person name="Lui A."/>
            <person name="MacDonald P.J.P."/>
            <person name="McCowen C."/>
            <person name="Montmayeur A."/>
            <person name="Murphy C."/>
            <person name="Neiman D."/>
            <person name="Pearson M."/>
            <person name="Priest M."/>
            <person name="Roberts A."/>
            <person name="Saif S."/>
            <person name="Shea T."/>
            <person name="Sisk P."/>
            <person name="Stolte C."/>
            <person name="Sykes S."/>
            <person name="Wortman J."/>
            <person name="Nusbaum C."/>
            <person name="Birren B."/>
        </authorList>
    </citation>
    <scope>NUCLEOTIDE SEQUENCE [LARGE SCALE GENOMIC DNA]</scope>
    <source>
        <strain evidence="2 3">F0438</strain>
    </source>
</reference>
<dbReference type="HOGENOM" id="CLU_025996_2_2_10"/>
<dbReference type="Gene3D" id="3.90.550.10">
    <property type="entry name" value="Spore Coat Polysaccharide Biosynthesis Protein SpsA, Chain A"/>
    <property type="match status" value="1"/>
</dbReference>
<protein>
    <recommendedName>
        <fullName evidence="1">Glycosyltransferase 2-like domain-containing protein</fullName>
    </recommendedName>
</protein>
<dbReference type="GO" id="GO:0016758">
    <property type="term" value="F:hexosyltransferase activity"/>
    <property type="evidence" value="ECO:0007669"/>
    <property type="project" value="UniProtKB-ARBA"/>
</dbReference>
<dbReference type="InterPro" id="IPR029044">
    <property type="entry name" value="Nucleotide-diphossugar_trans"/>
</dbReference>
<proteinExistence type="predicted"/>
<dbReference type="PANTHER" id="PTHR22916:SF3">
    <property type="entry name" value="UDP-GLCNAC:BETAGAL BETA-1,3-N-ACETYLGLUCOSAMINYLTRANSFERASE-LIKE PROTEIN 1"/>
    <property type="match status" value="1"/>
</dbReference>
<evidence type="ECO:0000313" key="3">
    <source>
        <dbReference type="Proteomes" id="UP000016023"/>
    </source>
</evidence>
<sequence length="233" mass="26585">MISVCIATFNGARFITEQIESILPQLGSEDEIIVSDDGSTDATLSILSNLDVPQLRIVQNLGKHGYTPNFENALCEARGEYIFLCDQDDIWQPNKVETCMQYLRDYSMVVSDARIVSADGTPVSPSFFEVRHTRHGFINQLLRFSYLGCCLAFRREVLRRALPFPSNHRYCTHDNWLTLIALAFHTVKIIDRPLLAYRRHDNNASTGGAKQHTSLSFKIAYRAYLVRHLICRI</sequence>
<dbReference type="PATRIC" id="fig|883158.3.peg.1691"/>
<evidence type="ECO:0000259" key="1">
    <source>
        <dbReference type="Pfam" id="PF00535"/>
    </source>
</evidence>
<dbReference type="Proteomes" id="UP000016023">
    <property type="component" value="Unassembled WGS sequence"/>
</dbReference>
<name>H1Q450_9BACT</name>
<accession>H1Q450</accession>
<dbReference type="AlphaFoldDB" id="H1Q450"/>